<dbReference type="PANTHER" id="PTHR33163">
    <property type="entry name" value="PROTEIN TIC 214-RELATED"/>
    <property type="match status" value="1"/>
</dbReference>
<feature type="transmembrane region" description="Helical" evidence="1">
    <location>
        <begin position="91"/>
        <end position="109"/>
    </location>
</feature>
<sequence>MTQKRASRFCMIRVVVSLPPWIRFSSPYILLGLSCGFAATLPTGLLHITTLMRASISGRVVSGRSVASNLVMGQLVIISSAYFPYFYVILVKPHVVTLLVLPCISLYWYRSICFKQGMEIGTLRTAEPRAVTTAIGRRADAALASGDTKVWVRRSAVVNIIILPLFYNLFLQAPALARLVTLFVFRHSNQFLFAVSSLCGWLVGSSIFEYSAKPLAAVYHYLIVHNPVLEAAKSVKRLISHFITELFLFIFRLITVLFLLVVGRFFTQNRFGGLTLSACLRPYLVVVIPRAVTNLVAKAYGRLPKPPVKPVVDTSILKKMFSSIIVTASCLLYLGRVPVRPVPFRETCHESLLDDSEKLSWLNARPASVFDDQQSVRPFRGVKDCDDSTSPLKNELSQYYFHTGVSPGKHILSLSSPPSLSTFDENVEKFVNLSLLNILPTMRDDPPFKAWIGTAGGRKESDLNTELMDRMEAMNKGYSLVKVVDNNNGLYDHEKSVPATIHDTFTSKKLRGRIVGFRSTWLSAGGPGRRIADNSFRNSPHTSARKIQNTDNHRKYSLFSVDTTRRNSYFSLVTKVLRIHETIILLPRRIIKHKPRWISKPINDLPSFVGSLNTEEDIRSVKAKNNVDYAVTDRTGIVQVTKKPVLQPDYRRNMVIGSMRARRRKTLVWESQQLRTHSPLFMRMIDNPAPPQSAPGFHAKAILTHRSAGEDNRTKPLLPHAAKTTANSVATAKRWDFMTAHWVRGCLLVAQSHLRRKIILPILIILKNTCYLLMFQTDEWKEDWNELNKEVHMACTYEGTAGILDKGLPHQWYREGFQIKIANPFYLKHRHLFVSVGRQSAPPNDDGMVVDPTGTTRNGMSKHVSSYEASSYGHNSSSSDGGEMEFGYLTLLGYLTKSPFGYRIKRPPFWKLLITGFGRMWGDNILLWIRENNSDNIPSRLAGEDPNSYDGSRNLRGLDTSTDKYINNRIPAVTRPAGGRITNHPVVRLDGKMNDLSSKLTPEKDCPLAISYQSEYRAYMSTKELDCFVARGNERVSRIKGSLAGKGIIHFCIISKDRGYPGGYGTVLTPIHRIVVRVRRICLRLIQKRRTYFVNMRFSGFHGTSAFTRRSPLVRRFNIRLMTRFTRCVSEVRAAIRRIGRRSQYRSIRNPLEVRDFLNGRERGGDTEYSSRRGVRVLISQAYVLHGVWRLGAVNKYSMDPEHWRGHPSTRESTARVVSGEQGIPDQRPRAWSGGRRFEWSQYLRRYNVLSETWCRIAPRGWKIEVEYLRRIEDPDVNDSRKKEQSMTIDGAAMSRRRVYPAEAADAGRSRIMNRQYRSNSPSQVYLDVVPNSADVLLQGFADFWRTGRGIIPNDRTQERRNQIVHGHGCNSKCRIHERNNLPSNSDINSWLYIDIPERFQILEMTEFLTARYPDMACEPNVSLASRYACHGRRRADDWIETEFWKDRIEGGWSLGSEQVVAKTRKMRDNTNALYAVSVGGSNIENVAAQREGIRADSLYESMSGDIALLLYYALLDSTNGMLKNPDRRVVGADGRLLSTHKMLSVLPNFQKRCQIILDVIAYDDEWRTRTSIFGDGYGTMSSYSSHIGGVLLPKRRVGSIILESFYTVGSGGKGATRYEEGTAEGHEWRDEKEPRIHNRNAKDNETNIINSILRPGYRLEDLSCMSRFWFYTSNGSQFATLRVCIYPSTILYKPSGGRPADRVGGGNDAHPSS</sequence>
<keyword evidence="1" id="KW-1133">Transmembrane helix</keyword>
<comment type="similarity">
    <text evidence="1">Belongs to the TIC214 family.</text>
</comment>
<feature type="transmembrane region" description="Helical" evidence="1">
    <location>
        <begin position="246"/>
        <end position="266"/>
    </location>
</feature>
<comment type="subunit">
    <text evidence="1">Part of the Tic complex.</text>
</comment>
<dbReference type="EMBL" id="MZ392854">
    <property type="protein sequence ID" value="UFP91552.1"/>
    <property type="molecule type" value="Genomic_DNA"/>
</dbReference>
<evidence type="ECO:0000256" key="1">
    <source>
        <dbReference type="RuleBase" id="RU364085"/>
    </source>
</evidence>
<organism evidence="3">
    <name type="scientific">Selaginella erythropus</name>
    <dbReference type="NCBI Taxonomy" id="137146"/>
    <lineage>
        <taxon>Eukaryota</taxon>
        <taxon>Viridiplantae</taxon>
        <taxon>Streptophyta</taxon>
        <taxon>Embryophyta</taxon>
        <taxon>Tracheophyta</taxon>
        <taxon>Lycopodiopsida</taxon>
        <taxon>Selaginellales</taxon>
        <taxon>Selaginellaceae</taxon>
        <taxon>Selaginella</taxon>
    </lineage>
</organism>
<keyword evidence="1" id="KW-0472">Membrane</keyword>
<dbReference type="GO" id="GO:0009706">
    <property type="term" value="C:chloroplast inner membrane"/>
    <property type="evidence" value="ECO:0007669"/>
    <property type="project" value="UniProtKB-SubCell"/>
</dbReference>
<keyword evidence="1" id="KW-0653">Protein transport</keyword>
<keyword evidence="1" id="KW-0813">Transport</keyword>
<comment type="function">
    <text evidence="1">Involved in protein precursor import into chloroplasts. May be part of an intermediate translocation complex acting as a protein-conducting channel at the inner envelope.</text>
</comment>
<reference evidence="3" key="2">
    <citation type="submission" date="2021-06" db="EMBL/GenBank/DDBJ databases">
        <authorList>
            <person name="Sheue C.-R."/>
            <person name="Liu J.-W."/>
            <person name="Chesson P."/>
            <person name="Ho J.-F."/>
            <person name="Huang C.-L."/>
        </authorList>
    </citation>
    <scope>NUCLEOTIDE SEQUENCE</scope>
</reference>
<keyword evidence="1" id="KW-0812">Transmembrane</keyword>
<keyword evidence="1 3" id="KW-0150">Chloroplast</keyword>
<comment type="subcellular location">
    <subcellularLocation>
        <location evidence="1">Plastid</location>
        <location evidence="1">Chloroplast inner membrane</location>
    </subcellularLocation>
</comment>
<evidence type="ECO:0000256" key="2">
    <source>
        <dbReference type="SAM" id="MobiDB-lite"/>
    </source>
</evidence>
<accession>A0A8K1SPG5</accession>
<reference evidence="3" key="1">
    <citation type="journal article" date="2021" name="Mitochondrial DNA Part B Resour">
        <title>The complete plastid genome of Selaginella erythropus (Selaginellaceae), a species with distinctive giant chloroplasts.</title>
        <authorList>
            <person name="Huang C.L."/>
            <person name="Liu J.W."/>
            <person name="Ho J.F."/>
            <person name="Sun Y.H."/>
            <person name="Wu C.S."/>
            <person name="Chesson P."/>
            <person name="Sheue C.R."/>
        </authorList>
    </citation>
    <scope>NUCLEOTIDE SEQUENCE</scope>
</reference>
<dbReference type="InterPro" id="IPR008896">
    <property type="entry name" value="TIC214"/>
</dbReference>
<keyword evidence="1 3" id="KW-0934">Plastid</keyword>
<feature type="transmembrane region" description="Helical" evidence="1">
    <location>
        <begin position="157"/>
        <end position="185"/>
    </location>
</feature>
<feature type="compositionally biased region" description="Basic and acidic residues" evidence="2">
    <location>
        <begin position="1204"/>
        <end position="1214"/>
    </location>
</feature>
<protein>
    <recommendedName>
        <fullName evidence="1">Protein TIC 214</fullName>
    </recommendedName>
    <alternativeName>
        <fullName evidence="1">Translocon at the inner envelope membrane of chloroplasts 214</fullName>
    </alternativeName>
</protein>
<feature type="transmembrane region" description="Helical" evidence="1">
    <location>
        <begin position="191"/>
        <end position="210"/>
    </location>
</feature>
<proteinExistence type="inferred from homology"/>
<dbReference type="Pfam" id="PF05758">
    <property type="entry name" value="Ycf1"/>
    <property type="match status" value="2"/>
</dbReference>
<feature type="transmembrane region" description="Helical" evidence="1">
    <location>
        <begin position="28"/>
        <end position="54"/>
    </location>
</feature>
<geneLocation type="chloroplast" evidence="3"/>
<keyword evidence="1" id="KW-1001">Plastid inner membrane</keyword>
<feature type="region of interest" description="Disordered" evidence="2">
    <location>
        <begin position="1204"/>
        <end position="1230"/>
    </location>
</feature>
<dbReference type="PROSITE" id="PS51257">
    <property type="entry name" value="PROKAR_LIPOPROTEIN"/>
    <property type="match status" value="1"/>
</dbReference>
<dbReference type="PANTHER" id="PTHR33163:SF40">
    <property type="entry name" value="PROTEIN TIC 214"/>
    <property type="match status" value="1"/>
</dbReference>
<gene>
    <name evidence="3" type="primary">ycf1</name>
    <name evidence="1" type="synonym">TIC214</name>
</gene>
<name>A0A8K1SPG5_9TRAC</name>
<evidence type="ECO:0000313" key="3">
    <source>
        <dbReference type="EMBL" id="UFP91552.1"/>
    </source>
</evidence>
<dbReference type="GO" id="GO:0015031">
    <property type="term" value="P:protein transport"/>
    <property type="evidence" value="ECO:0007669"/>
    <property type="project" value="UniProtKB-KW"/>
</dbReference>